<reference evidence="3 4" key="1">
    <citation type="submission" date="2019-03" db="EMBL/GenBank/DDBJ databases">
        <title>Genomic Encyclopedia of Type Strains, Phase IV (KMG-IV): sequencing the most valuable type-strain genomes for metagenomic binning, comparative biology and taxonomic classification.</title>
        <authorList>
            <person name="Goeker M."/>
        </authorList>
    </citation>
    <scope>NUCLEOTIDE SEQUENCE [LARGE SCALE GENOMIC DNA]</scope>
    <source>
        <strain evidence="3 4">DSM 21100</strain>
    </source>
</reference>
<dbReference type="Pfam" id="PF00072">
    <property type="entry name" value="Response_reg"/>
    <property type="match status" value="1"/>
</dbReference>
<name>A0A4R3KQY3_9SPHI</name>
<dbReference type="InterPro" id="IPR011006">
    <property type="entry name" value="CheY-like_superfamily"/>
</dbReference>
<protein>
    <submittedName>
        <fullName evidence="3">Response regulator receiver domain-containing protein</fullName>
    </submittedName>
</protein>
<dbReference type="InterPro" id="IPR001789">
    <property type="entry name" value="Sig_transdc_resp-reg_receiver"/>
</dbReference>
<dbReference type="PROSITE" id="PS50110">
    <property type="entry name" value="RESPONSE_REGULATORY"/>
    <property type="match status" value="1"/>
</dbReference>
<dbReference type="AlphaFoldDB" id="A0A4R3KQY3"/>
<dbReference type="OrthoDB" id="7631574at2"/>
<keyword evidence="1" id="KW-0597">Phosphoprotein</keyword>
<evidence type="ECO:0000259" key="2">
    <source>
        <dbReference type="PROSITE" id="PS50110"/>
    </source>
</evidence>
<dbReference type="PANTHER" id="PTHR44520">
    <property type="entry name" value="RESPONSE REGULATOR RCP1-RELATED"/>
    <property type="match status" value="1"/>
</dbReference>
<evidence type="ECO:0000313" key="4">
    <source>
        <dbReference type="Proteomes" id="UP000295807"/>
    </source>
</evidence>
<feature type="modified residue" description="4-aspartylphosphate" evidence="1">
    <location>
        <position position="63"/>
    </location>
</feature>
<gene>
    <name evidence="3" type="ORF">EDD80_105124</name>
</gene>
<keyword evidence="4" id="KW-1185">Reference proteome</keyword>
<dbReference type="Gene3D" id="3.40.50.2300">
    <property type="match status" value="1"/>
</dbReference>
<dbReference type="PANTHER" id="PTHR44520:SF2">
    <property type="entry name" value="RESPONSE REGULATOR RCP1"/>
    <property type="match status" value="1"/>
</dbReference>
<dbReference type="RefSeq" id="WP_132129106.1">
    <property type="nucleotide sequence ID" value="NZ_CP042432.1"/>
</dbReference>
<dbReference type="EMBL" id="SMAD01000005">
    <property type="protein sequence ID" value="TCS87310.1"/>
    <property type="molecule type" value="Genomic_DNA"/>
</dbReference>
<feature type="domain" description="Response regulatory" evidence="2">
    <location>
        <begin position="8"/>
        <end position="130"/>
    </location>
</feature>
<dbReference type="GO" id="GO:0000160">
    <property type="term" value="P:phosphorelay signal transduction system"/>
    <property type="evidence" value="ECO:0007669"/>
    <property type="project" value="InterPro"/>
</dbReference>
<comment type="caution">
    <text evidence="3">The sequence shown here is derived from an EMBL/GenBank/DDBJ whole genome shotgun (WGS) entry which is preliminary data.</text>
</comment>
<accession>A0A4R3KQY3</accession>
<dbReference type="SMART" id="SM00448">
    <property type="entry name" value="REC"/>
    <property type="match status" value="1"/>
</dbReference>
<dbReference type="InterPro" id="IPR052893">
    <property type="entry name" value="TCS_response_regulator"/>
</dbReference>
<proteinExistence type="predicted"/>
<organism evidence="3 4">
    <name type="scientific">Anseongella ginsenosidimutans</name>
    <dbReference type="NCBI Taxonomy" id="496056"/>
    <lineage>
        <taxon>Bacteria</taxon>
        <taxon>Pseudomonadati</taxon>
        <taxon>Bacteroidota</taxon>
        <taxon>Sphingobacteriia</taxon>
        <taxon>Sphingobacteriales</taxon>
        <taxon>Sphingobacteriaceae</taxon>
        <taxon>Anseongella</taxon>
    </lineage>
</organism>
<evidence type="ECO:0000256" key="1">
    <source>
        <dbReference type="PROSITE-ProRule" id="PRU00169"/>
    </source>
</evidence>
<dbReference type="SUPFAM" id="SSF52172">
    <property type="entry name" value="CheY-like"/>
    <property type="match status" value="1"/>
</dbReference>
<evidence type="ECO:0000313" key="3">
    <source>
        <dbReference type="EMBL" id="TCS87310.1"/>
    </source>
</evidence>
<dbReference type="Proteomes" id="UP000295807">
    <property type="component" value="Unassembled WGS sequence"/>
</dbReference>
<sequence length="136" mass="15312">MQDIRAINILIADDDEEDLELIEEAILNFEPNAVLHKVNDGKAVLEYLDELQDDKLPALIILDYNMPQMKGSEVLMLLGGKPRYQDVPKIILSTSGTPLYVHECKSKGALEYFVKPNTQRELDMLAEKMLALAAII</sequence>